<protein>
    <submittedName>
        <fullName evidence="3">Uncharacterized protein</fullName>
    </submittedName>
</protein>
<dbReference type="OrthoDB" id="266138at2759"/>
<dbReference type="InterPro" id="IPR001611">
    <property type="entry name" value="Leu-rich_rpt"/>
</dbReference>
<dbReference type="PANTHER" id="PTHR46652:SF3">
    <property type="entry name" value="LEUCINE-RICH REPEAT-CONTAINING PROTEIN 9"/>
    <property type="match status" value="1"/>
</dbReference>
<dbReference type="SUPFAM" id="SSF52058">
    <property type="entry name" value="L domain-like"/>
    <property type="match status" value="1"/>
</dbReference>
<comment type="caution">
    <text evidence="3">The sequence shown here is derived from an EMBL/GenBank/DDBJ whole genome shotgun (WGS) entry which is preliminary data.</text>
</comment>
<evidence type="ECO:0000313" key="3">
    <source>
        <dbReference type="EMBL" id="CAI5757308.1"/>
    </source>
</evidence>
<dbReference type="InterPro" id="IPR032675">
    <property type="entry name" value="LRR_dom_sf"/>
</dbReference>
<dbReference type="Pfam" id="PF05725">
    <property type="entry name" value="FNIP"/>
    <property type="match status" value="2"/>
</dbReference>
<dbReference type="Proteomes" id="UP001152885">
    <property type="component" value="Unassembled WGS sequence"/>
</dbReference>
<dbReference type="EMBL" id="CANTUO010000001">
    <property type="protein sequence ID" value="CAI5757308.1"/>
    <property type="molecule type" value="Genomic_DNA"/>
</dbReference>
<dbReference type="PROSITE" id="PS51450">
    <property type="entry name" value="LRR"/>
    <property type="match status" value="1"/>
</dbReference>
<dbReference type="InterPro" id="IPR050836">
    <property type="entry name" value="SDS22/Internalin_LRR"/>
</dbReference>
<organism evidence="3 4">
    <name type="scientific">Candida verbasci</name>
    <dbReference type="NCBI Taxonomy" id="1227364"/>
    <lineage>
        <taxon>Eukaryota</taxon>
        <taxon>Fungi</taxon>
        <taxon>Dikarya</taxon>
        <taxon>Ascomycota</taxon>
        <taxon>Saccharomycotina</taxon>
        <taxon>Pichiomycetes</taxon>
        <taxon>Debaryomycetaceae</taxon>
        <taxon>Candida/Lodderomyces clade</taxon>
        <taxon>Candida</taxon>
    </lineage>
</organism>
<reference evidence="3" key="1">
    <citation type="submission" date="2022-12" db="EMBL/GenBank/DDBJ databases">
        <authorList>
            <person name="Brejova B."/>
        </authorList>
    </citation>
    <scope>NUCLEOTIDE SEQUENCE</scope>
</reference>
<dbReference type="InterPro" id="IPR008615">
    <property type="entry name" value="FNIP"/>
</dbReference>
<gene>
    <name evidence="3" type="ORF">CANVERA_P1824</name>
</gene>
<keyword evidence="2" id="KW-0677">Repeat</keyword>
<evidence type="ECO:0000256" key="1">
    <source>
        <dbReference type="ARBA" id="ARBA00022614"/>
    </source>
</evidence>
<dbReference type="SMART" id="SM00365">
    <property type="entry name" value="LRR_SD22"/>
    <property type="match status" value="4"/>
</dbReference>
<dbReference type="Gene3D" id="3.80.10.10">
    <property type="entry name" value="Ribonuclease Inhibitor"/>
    <property type="match status" value="2"/>
</dbReference>
<dbReference type="InterPro" id="IPR026906">
    <property type="entry name" value="LRR_5"/>
</dbReference>
<name>A0A9W4TVW4_9ASCO</name>
<sequence length="557" mass="63653">MNSNTPIVSTKTNRIVLLYDKPRFYHTIIQLKELRELPDNFVTVIEVNSIDKFIQETSLSPLKYDHFHICIEYTDNFEADLGRFIQFLKSSPKIVQDAGDIAYHIHFQPSKKWADYTKSEIDQYRLLIETLRDVAAEKVVHCSIVNKYDMDTVYITEKDDLAKLGNEIQSDIQYWKNLKILDYGESSIRFLPGVNLPDTLEVLNIGGGYALETLAGFKMPARLKSLLAGQGAVHSIDQIKFPPTLQSLEIEDNKIHFLDFVDFPDSLIHLDVSQNRIEDLREVRFPRNLQYLNVGFNPIDNIRGTKFPETLKRLEVSNLPNESMTGVRFPESLEVLNLQASMTNTRGLKLPSNLRVLILSENGVNSINPLKLPNSLEVLYLNNNNIKTLSKVQFPPKLRELYIGANLITTLKNVIFPPTMEVLDLENDPYHEETDKQILTLKDVILPPNLKVLKLGYHAIKSIEIFDFPQTLRYLSLAYNELRVIRNVRFGNSLKTLDLSGNTDLISLDNSTIPESVTELRVSPQLIPNLPAYIIERANKGRLILKQSVSESNTFIN</sequence>
<evidence type="ECO:0000256" key="2">
    <source>
        <dbReference type="ARBA" id="ARBA00022737"/>
    </source>
</evidence>
<dbReference type="SMART" id="SM00364">
    <property type="entry name" value="LRR_BAC"/>
    <property type="match status" value="6"/>
</dbReference>
<dbReference type="AlphaFoldDB" id="A0A9W4TVW4"/>
<keyword evidence="4" id="KW-1185">Reference proteome</keyword>
<dbReference type="Pfam" id="PF13306">
    <property type="entry name" value="LRR_5"/>
    <property type="match status" value="1"/>
</dbReference>
<dbReference type="PANTHER" id="PTHR46652">
    <property type="entry name" value="LEUCINE-RICH REPEAT AND IQ DOMAIN-CONTAINING PROTEIN 1-RELATED"/>
    <property type="match status" value="1"/>
</dbReference>
<proteinExistence type="predicted"/>
<evidence type="ECO:0000313" key="4">
    <source>
        <dbReference type="Proteomes" id="UP001152885"/>
    </source>
</evidence>
<keyword evidence="1" id="KW-0433">Leucine-rich repeat</keyword>
<accession>A0A9W4TVW4</accession>